<dbReference type="PANTHER" id="PTHR18964:SF165">
    <property type="entry name" value="BETA-GLUCOSIDE KINASE"/>
    <property type="match status" value="1"/>
</dbReference>
<dbReference type="OrthoDB" id="9795247at2"/>
<keyword evidence="3" id="KW-1185">Reference proteome</keyword>
<dbReference type="PANTHER" id="PTHR18964">
    <property type="entry name" value="ROK (REPRESSOR, ORF, KINASE) FAMILY"/>
    <property type="match status" value="1"/>
</dbReference>
<dbReference type="InterPro" id="IPR000600">
    <property type="entry name" value="ROK"/>
</dbReference>
<dbReference type="PROSITE" id="PS01125">
    <property type="entry name" value="ROK"/>
    <property type="match status" value="1"/>
</dbReference>
<name>A0A2N0YYL7_9BACI</name>
<organism evidence="2 3">
    <name type="scientific">Niallia nealsonii</name>
    <dbReference type="NCBI Taxonomy" id="115979"/>
    <lineage>
        <taxon>Bacteria</taxon>
        <taxon>Bacillati</taxon>
        <taxon>Bacillota</taxon>
        <taxon>Bacilli</taxon>
        <taxon>Bacillales</taxon>
        <taxon>Bacillaceae</taxon>
        <taxon>Niallia</taxon>
    </lineage>
</organism>
<proteinExistence type="inferred from homology"/>
<dbReference type="InterPro" id="IPR049874">
    <property type="entry name" value="ROK_cs"/>
</dbReference>
<sequence length="299" mass="33103">MDKYIAFDVGGTNVKHALLFEDSNIINNGKYKTDCTDLDAFLDAMVYTILTYKKQHDIKGIAISLPGYINPKTGYSESAGSIVALHNKNIKKMLEEKLAIPVSVENDGNCAAMAEKWNGNAVECNSFICMTIGTGIGGGIMINDSLLHGASFKGGEFGHMYIQTKDGLKGNLHKSASTSALIAAYRKVKQLDLSTKVEGEKIFKEAESNKEVQNIIQQWYKNISYGVFNLAVTFNPEKILIGGGISEREDLSYHINNHLQTIPYWEELKVPIEICKHKNNAGIIGALHHFLKVNETMIR</sequence>
<evidence type="ECO:0000313" key="2">
    <source>
        <dbReference type="EMBL" id="PKG22349.1"/>
    </source>
</evidence>
<dbReference type="EMBL" id="PISE01000043">
    <property type="protein sequence ID" value="PKG22349.1"/>
    <property type="molecule type" value="Genomic_DNA"/>
</dbReference>
<comment type="similarity">
    <text evidence="1">Belongs to the ROK (NagC/XylR) family.</text>
</comment>
<dbReference type="Gene3D" id="3.30.420.40">
    <property type="match status" value="2"/>
</dbReference>
<dbReference type="SUPFAM" id="SSF53067">
    <property type="entry name" value="Actin-like ATPase domain"/>
    <property type="match status" value="1"/>
</dbReference>
<dbReference type="RefSeq" id="WP_101178406.1">
    <property type="nucleotide sequence ID" value="NZ_PISE01000043.1"/>
</dbReference>
<protein>
    <submittedName>
        <fullName evidence="2">Transcriptional regulator</fullName>
    </submittedName>
</protein>
<dbReference type="AlphaFoldDB" id="A0A2N0YYL7"/>
<reference evidence="2 3" key="1">
    <citation type="journal article" date="2003" name="Int. J. Syst. Evol. Microbiol.">
        <title>Bacillus nealsonii sp. nov., isolated from a spacecraft-assembly facility, whose spores are gamma-radiation resistant.</title>
        <authorList>
            <person name="Venkateswaran K."/>
            <person name="Kempf M."/>
            <person name="Chen F."/>
            <person name="Satomi M."/>
            <person name="Nicholson W."/>
            <person name="Kern R."/>
        </authorList>
    </citation>
    <scope>NUCLEOTIDE SEQUENCE [LARGE SCALE GENOMIC DNA]</scope>
    <source>
        <strain evidence="2 3">FO-92</strain>
    </source>
</reference>
<dbReference type="InterPro" id="IPR043129">
    <property type="entry name" value="ATPase_NBD"/>
</dbReference>
<dbReference type="Proteomes" id="UP000233375">
    <property type="component" value="Unassembled WGS sequence"/>
</dbReference>
<evidence type="ECO:0000313" key="3">
    <source>
        <dbReference type="Proteomes" id="UP000233375"/>
    </source>
</evidence>
<dbReference type="Pfam" id="PF00480">
    <property type="entry name" value="ROK"/>
    <property type="match status" value="1"/>
</dbReference>
<gene>
    <name evidence="2" type="ORF">CWS01_17160</name>
</gene>
<accession>A0A2N0YYL7</accession>
<evidence type="ECO:0000256" key="1">
    <source>
        <dbReference type="ARBA" id="ARBA00006479"/>
    </source>
</evidence>
<comment type="caution">
    <text evidence="2">The sequence shown here is derived from an EMBL/GenBank/DDBJ whole genome shotgun (WGS) entry which is preliminary data.</text>
</comment>